<protein>
    <recommendedName>
        <fullName evidence="1">SET domain-containing protein</fullName>
    </recommendedName>
</protein>
<feature type="domain" description="SET" evidence="1">
    <location>
        <begin position="153"/>
        <end position="308"/>
    </location>
</feature>
<gene>
    <name evidence="2" type="ORF">QBC36DRAFT_350120</name>
</gene>
<name>A0AAN7A460_9PEZI</name>
<keyword evidence="3" id="KW-1185">Reference proteome</keyword>
<organism evidence="2 3">
    <name type="scientific">Triangularia setosa</name>
    <dbReference type="NCBI Taxonomy" id="2587417"/>
    <lineage>
        <taxon>Eukaryota</taxon>
        <taxon>Fungi</taxon>
        <taxon>Dikarya</taxon>
        <taxon>Ascomycota</taxon>
        <taxon>Pezizomycotina</taxon>
        <taxon>Sordariomycetes</taxon>
        <taxon>Sordariomycetidae</taxon>
        <taxon>Sordariales</taxon>
        <taxon>Podosporaceae</taxon>
        <taxon>Triangularia</taxon>
    </lineage>
</organism>
<dbReference type="SUPFAM" id="SSF82199">
    <property type="entry name" value="SET domain"/>
    <property type="match status" value="1"/>
</dbReference>
<proteinExistence type="predicted"/>
<dbReference type="PROSITE" id="PS50280">
    <property type="entry name" value="SET"/>
    <property type="match status" value="1"/>
</dbReference>
<sequence>MPGWVLMNRTLKSYSHMSPSPIPGFSANPPTACFCRDIQASLSLFVWSASLGPPSQTCPPAEIAEHTSTSPTHQFGQFTTDPNLMGKTWSSWRKGSVCHRVGINDYCVYMQSSFNKGQGISLVATSSTIDSLSKTRGFVNRLLITLDDSIAPVAPGILQTRPIKDKGLGVVAAGNTIKSNTKVMVDMPALMIDPRAFTDLSQELLSDLVTEAADMLPTASGDAFYDLSGGEGLPRDSQGRALAIIGKNAFRTKIGEQLEFHTVFLNVSRVNHACSPNVAYYFDPITMRKSLYAVQTIYPGEELTIGYVDLTQPSQTRQSSLSYWNFTCSCSRCTQPSRRLRESDDRTAQLLGIRNKLDQYDISLRDGQAMAELLIALYEIEGLEARIHEAYYRAAIEFNGVENRWKATKFARLCLDRGLLLKDETRPFVVQMRSLVEHPEGHWSWGFRLVGEQ</sequence>
<evidence type="ECO:0000313" key="3">
    <source>
        <dbReference type="Proteomes" id="UP001302321"/>
    </source>
</evidence>
<evidence type="ECO:0000259" key="1">
    <source>
        <dbReference type="PROSITE" id="PS50280"/>
    </source>
</evidence>
<dbReference type="Proteomes" id="UP001302321">
    <property type="component" value="Unassembled WGS sequence"/>
</dbReference>
<dbReference type="Gene3D" id="2.170.270.10">
    <property type="entry name" value="SET domain"/>
    <property type="match status" value="1"/>
</dbReference>
<evidence type="ECO:0000313" key="2">
    <source>
        <dbReference type="EMBL" id="KAK4171742.1"/>
    </source>
</evidence>
<reference evidence="2" key="2">
    <citation type="submission" date="2023-05" db="EMBL/GenBank/DDBJ databases">
        <authorList>
            <consortium name="Lawrence Berkeley National Laboratory"/>
            <person name="Steindorff A."/>
            <person name="Hensen N."/>
            <person name="Bonometti L."/>
            <person name="Westerberg I."/>
            <person name="Brannstrom I.O."/>
            <person name="Guillou S."/>
            <person name="Cros-Aarteil S."/>
            <person name="Calhoun S."/>
            <person name="Haridas S."/>
            <person name="Kuo A."/>
            <person name="Mondo S."/>
            <person name="Pangilinan J."/>
            <person name="Riley R."/>
            <person name="Labutti K."/>
            <person name="Andreopoulos B."/>
            <person name="Lipzen A."/>
            <person name="Chen C."/>
            <person name="Yanf M."/>
            <person name="Daum C."/>
            <person name="Ng V."/>
            <person name="Clum A."/>
            <person name="Ohm R."/>
            <person name="Martin F."/>
            <person name="Silar P."/>
            <person name="Natvig D."/>
            <person name="Lalanne C."/>
            <person name="Gautier V."/>
            <person name="Ament-Velasquez S.L."/>
            <person name="Kruys A."/>
            <person name="Hutchinson M.I."/>
            <person name="Powell A.J."/>
            <person name="Barry K."/>
            <person name="Miller A.N."/>
            <person name="Grigoriev I.V."/>
            <person name="Debuchy R."/>
            <person name="Gladieux P."/>
            <person name="Thoren M.H."/>
            <person name="Johannesson H."/>
        </authorList>
    </citation>
    <scope>NUCLEOTIDE SEQUENCE</scope>
    <source>
        <strain evidence="2">CBS 892.96</strain>
    </source>
</reference>
<dbReference type="AlphaFoldDB" id="A0AAN7A460"/>
<reference evidence="2" key="1">
    <citation type="journal article" date="2023" name="Mol. Phylogenet. Evol.">
        <title>Genome-scale phylogeny and comparative genomics of the fungal order Sordariales.</title>
        <authorList>
            <person name="Hensen N."/>
            <person name="Bonometti L."/>
            <person name="Westerberg I."/>
            <person name="Brannstrom I.O."/>
            <person name="Guillou S."/>
            <person name="Cros-Aarteil S."/>
            <person name="Calhoun S."/>
            <person name="Haridas S."/>
            <person name="Kuo A."/>
            <person name="Mondo S."/>
            <person name="Pangilinan J."/>
            <person name="Riley R."/>
            <person name="LaButti K."/>
            <person name="Andreopoulos B."/>
            <person name="Lipzen A."/>
            <person name="Chen C."/>
            <person name="Yan M."/>
            <person name="Daum C."/>
            <person name="Ng V."/>
            <person name="Clum A."/>
            <person name="Steindorff A."/>
            <person name="Ohm R.A."/>
            <person name="Martin F."/>
            <person name="Silar P."/>
            <person name="Natvig D.O."/>
            <person name="Lalanne C."/>
            <person name="Gautier V."/>
            <person name="Ament-Velasquez S.L."/>
            <person name="Kruys A."/>
            <person name="Hutchinson M.I."/>
            <person name="Powell A.J."/>
            <person name="Barry K."/>
            <person name="Miller A.N."/>
            <person name="Grigoriev I.V."/>
            <person name="Debuchy R."/>
            <person name="Gladieux P."/>
            <person name="Hiltunen Thoren M."/>
            <person name="Johannesson H."/>
        </authorList>
    </citation>
    <scope>NUCLEOTIDE SEQUENCE</scope>
    <source>
        <strain evidence="2">CBS 892.96</strain>
    </source>
</reference>
<dbReference type="Pfam" id="PF00856">
    <property type="entry name" value="SET"/>
    <property type="match status" value="1"/>
</dbReference>
<dbReference type="InterPro" id="IPR053185">
    <property type="entry name" value="SET_domain_protein"/>
</dbReference>
<comment type="caution">
    <text evidence="2">The sequence shown here is derived from an EMBL/GenBank/DDBJ whole genome shotgun (WGS) entry which is preliminary data.</text>
</comment>
<dbReference type="PANTHER" id="PTHR47332:SF6">
    <property type="entry name" value="SET DOMAIN-CONTAINING PROTEIN"/>
    <property type="match status" value="1"/>
</dbReference>
<dbReference type="InterPro" id="IPR046341">
    <property type="entry name" value="SET_dom_sf"/>
</dbReference>
<dbReference type="InterPro" id="IPR001214">
    <property type="entry name" value="SET_dom"/>
</dbReference>
<dbReference type="CDD" id="cd20071">
    <property type="entry name" value="SET_SMYD"/>
    <property type="match status" value="1"/>
</dbReference>
<accession>A0AAN7A460</accession>
<dbReference type="PANTHER" id="PTHR47332">
    <property type="entry name" value="SET DOMAIN-CONTAINING PROTEIN 5"/>
    <property type="match status" value="1"/>
</dbReference>
<dbReference type="EMBL" id="MU866513">
    <property type="protein sequence ID" value="KAK4171742.1"/>
    <property type="molecule type" value="Genomic_DNA"/>
</dbReference>